<dbReference type="RefSeq" id="WP_054069606.1">
    <property type="nucleotide sequence ID" value="NZ_JAEVFP010000017.1"/>
</dbReference>
<evidence type="ECO:0000256" key="5">
    <source>
        <dbReference type="ARBA" id="ARBA00023136"/>
    </source>
</evidence>
<evidence type="ECO:0000256" key="1">
    <source>
        <dbReference type="ARBA" id="ARBA00004651"/>
    </source>
</evidence>
<keyword evidence="3 6" id="KW-0812">Transmembrane</keyword>
<dbReference type="GO" id="GO:0005886">
    <property type="term" value="C:plasma membrane"/>
    <property type="evidence" value="ECO:0007669"/>
    <property type="project" value="UniProtKB-SubCell"/>
</dbReference>
<dbReference type="Proteomes" id="UP000271631">
    <property type="component" value="Unassembled WGS sequence"/>
</dbReference>
<protein>
    <recommendedName>
        <fullName evidence="7">Type II secretion system protein GspF domain-containing protein</fullName>
    </recommendedName>
</protein>
<evidence type="ECO:0000256" key="3">
    <source>
        <dbReference type="ARBA" id="ARBA00022692"/>
    </source>
</evidence>
<evidence type="ECO:0000256" key="2">
    <source>
        <dbReference type="ARBA" id="ARBA00022475"/>
    </source>
</evidence>
<proteinExistence type="predicted"/>
<feature type="transmembrane region" description="Helical" evidence="6">
    <location>
        <begin position="272"/>
        <end position="292"/>
    </location>
</feature>
<dbReference type="InterPro" id="IPR018076">
    <property type="entry name" value="T2SS_GspF_dom"/>
</dbReference>
<dbReference type="Pfam" id="PF00482">
    <property type="entry name" value="T2SSF"/>
    <property type="match status" value="1"/>
</dbReference>
<keyword evidence="4 6" id="KW-1133">Transmembrane helix</keyword>
<evidence type="ECO:0000313" key="9">
    <source>
        <dbReference type="Proteomes" id="UP000271631"/>
    </source>
</evidence>
<organism evidence="8 9">
    <name type="scientific">Pseudomonas syringae pv. maculicola</name>
    <dbReference type="NCBI Taxonomy" id="59511"/>
    <lineage>
        <taxon>Bacteria</taxon>
        <taxon>Pseudomonadati</taxon>
        <taxon>Pseudomonadota</taxon>
        <taxon>Gammaproteobacteria</taxon>
        <taxon>Pseudomonadales</taxon>
        <taxon>Pseudomonadaceae</taxon>
        <taxon>Pseudomonas</taxon>
    </lineage>
</organism>
<dbReference type="AlphaFoldDB" id="A0A0N0WW77"/>
<dbReference type="PANTHER" id="PTHR35007">
    <property type="entry name" value="INTEGRAL MEMBRANE PROTEIN-RELATED"/>
    <property type="match status" value="1"/>
</dbReference>
<sequence>MHASVVLGLISVVLLMASVRMFYLALNQGASERVRQRLTAGHVQPAAAEKAGWSYLDRAFLRAGLGKATERTGLALTLYALLIVLGYWLGGGLGAVSMLLAVPLVVRVFVSWRYERRVRRMIQQLPQLLDHTVRSLKSGRTLTDAVLHGIEATDQPLKDGMSRIELNVQLGVSLPDAVRDFAELYERDEFHLFALGLRVNHRYGGNASELMENLIKLIRDREQAGRQLRAMTGETRMTAIVLGLLPVSMAGYFLAVNPDYLLQMWSDDSGRIMLSMAFGLQMLGCLMLWRMLRSI</sequence>
<dbReference type="EMBL" id="RBUQ01000393">
    <property type="protein sequence ID" value="RMV26371.1"/>
    <property type="molecule type" value="Genomic_DNA"/>
</dbReference>
<evidence type="ECO:0000256" key="4">
    <source>
        <dbReference type="ARBA" id="ARBA00022989"/>
    </source>
</evidence>
<comment type="caution">
    <text evidence="8">The sequence shown here is derived from an EMBL/GenBank/DDBJ whole genome shotgun (WGS) entry which is preliminary data.</text>
</comment>
<evidence type="ECO:0000256" key="6">
    <source>
        <dbReference type="SAM" id="Phobius"/>
    </source>
</evidence>
<keyword evidence="5 6" id="KW-0472">Membrane</keyword>
<feature type="domain" description="Type II secretion system protein GspF" evidence="7">
    <location>
        <begin position="129"/>
        <end position="254"/>
    </location>
</feature>
<feature type="transmembrane region" description="Helical" evidence="6">
    <location>
        <begin position="6"/>
        <end position="26"/>
    </location>
</feature>
<name>A0A0N0WW77_PSEYM</name>
<evidence type="ECO:0000313" key="8">
    <source>
        <dbReference type="EMBL" id="RMV26371.1"/>
    </source>
</evidence>
<feature type="transmembrane region" description="Helical" evidence="6">
    <location>
        <begin position="95"/>
        <end position="114"/>
    </location>
</feature>
<feature type="transmembrane region" description="Helical" evidence="6">
    <location>
        <begin position="237"/>
        <end position="256"/>
    </location>
</feature>
<reference evidence="8 9" key="1">
    <citation type="submission" date="2018-08" db="EMBL/GenBank/DDBJ databases">
        <title>Recombination of ecologically and evolutionarily significant loci maintains genetic cohesion in the Pseudomonas syringae species complex.</title>
        <authorList>
            <person name="Dillon M."/>
            <person name="Thakur S."/>
            <person name="Almeida R.N.D."/>
            <person name="Weir B.S."/>
            <person name="Guttman D.S."/>
        </authorList>
    </citation>
    <scope>NUCLEOTIDE SEQUENCE [LARGE SCALE GENOMIC DNA]</scope>
    <source>
        <strain evidence="8 9">ICMP 11281</strain>
    </source>
</reference>
<keyword evidence="2" id="KW-1003">Cell membrane</keyword>
<accession>A0A0N0WW77</accession>
<gene>
    <name evidence="8" type="ORF">ALP13_00397</name>
</gene>
<evidence type="ECO:0000259" key="7">
    <source>
        <dbReference type="Pfam" id="PF00482"/>
    </source>
</evidence>
<dbReference type="PANTHER" id="PTHR35007:SF1">
    <property type="entry name" value="PILUS ASSEMBLY PROTEIN"/>
    <property type="match status" value="1"/>
</dbReference>
<feature type="transmembrane region" description="Helical" evidence="6">
    <location>
        <begin position="72"/>
        <end position="89"/>
    </location>
</feature>
<comment type="subcellular location">
    <subcellularLocation>
        <location evidence="1">Cell membrane</location>
        <topology evidence="1">Multi-pass membrane protein</topology>
    </subcellularLocation>
</comment>